<dbReference type="RefSeq" id="WP_322133732.1">
    <property type="nucleotide sequence ID" value="NZ_JARXVQ010000001.1"/>
</dbReference>
<name>A0ABT6KN29_9MICO</name>
<reference evidence="1 2" key="1">
    <citation type="submission" date="2023-04" db="EMBL/GenBank/DDBJ databases">
        <title>Genome Encyclopedia of Bacteria and Archaea VI: Functional Genomics of Type Strains.</title>
        <authorList>
            <person name="Whitman W."/>
        </authorList>
    </citation>
    <scope>NUCLEOTIDE SEQUENCE [LARGE SCALE GENOMIC DNA]</scope>
    <source>
        <strain evidence="1 2">SG_E_30_P1</strain>
    </source>
</reference>
<gene>
    <name evidence="1" type="ORF">M2152_001598</name>
</gene>
<dbReference type="Proteomes" id="UP001160142">
    <property type="component" value="Unassembled WGS sequence"/>
</dbReference>
<comment type="caution">
    <text evidence="1">The sequence shown here is derived from an EMBL/GenBank/DDBJ whole genome shotgun (WGS) entry which is preliminary data.</text>
</comment>
<evidence type="ECO:0000313" key="1">
    <source>
        <dbReference type="EMBL" id="MDH6181416.1"/>
    </source>
</evidence>
<sequence length="251" mass="27247">MSNPAQELHEVLSKSVAVAKGRTIFSVRGGGTRTRGTELGFVQSQIRACWLLGETNRLLDKFDGAGEDMASFRIFLPQWWDAVVLPKENWSAASQTDRAFISAEALASLANFGAYIAKSTPAYIQVSSDSVAQSRRALDELLGLLDSDELRLNPEAQVYVFGLITEVRTLLEAANGSIDLDLVARIHELQGFLSTLANDIEYREADSKVAVRIRQVVRRITPVVLPVVGAAGYMLGFAADTMAITDALGGE</sequence>
<organism evidence="1 2">
    <name type="scientific">Antiquaquibacter oligotrophicus</name>
    <dbReference type="NCBI Taxonomy" id="2880260"/>
    <lineage>
        <taxon>Bacteria</taxon>
        <taxon>Bacillati</taxon>
        <taxon>Actinomycetota</taxon>
        <taxon>Actinomycetes</taxon>
        <taxon>Micrococcales</taxon>
        <taxon>Microbacteriaceae</taxon>
        <taxon>Antiquaquibacter</taxon>
    </lineage>
</organism>
<protein>
    <submittedName>
        <fullName evidence="1">Uncharacterized protein</fullName>
    </submittedName>
</protein>
<proteinExistence type="predicted"/>
<keyword evidence="2" id="KW-1185">Reference proteome</keyword>
<evidence type="ECO:0000313" key="2">
    <source>
        <dbReference type="Proteomes" id="UP001160142"/>
    </source>
</evidence>
<dbReference type="EMBL" id="JARXVQ010000001">
    <property type="protein sequence ID" value="MDH6181416.1"/>
    <property type="molecule type" value="Genomic_DNA"/>
</dbReference>
<accession>A0ABT6KN29</accession>